<proteinExistence type="evidence at transcript level"/>
<dbReference type="PANTHER" id="PTHR13483">
    <property type="entry name" value="BOX C_D SNORNA PROTEIN 1-RELATED"/>
    <property type="match status" value="1"/>
</dbReference>
<dbReference type="PROSITE" id="PS51083">
    <property type="entry name" value="ZF_HIT"/>
    <property type="match status" value="1"/>
</dbReference>
<keyword evidence="1" id="KW-0597">Phosphoprotein</keyword>
<evidence type="ECO:0000256" key="1">
    <source>
        <dbReference type="ARBA" id="ARBA00022553"/>
    </source>
</evidence>
<evidence type="ECO:0000259" key="9">
    <source>
        <dbReference type="PROSITE" id="PS51083"/>
    </source>
</evidence>
<keyword evidence="3 7" id="KW-0863">Zinc-finger</keyword>
<dbReference type="GO" id="GO:0008270">
    <property type="term" value="F:zinc ion binding"/>
    <property type="evidence" value="ECO:0007669"/>
    <property type="project" value="UniProtKB-UniRule"/>
</dbReference>
<sequence length="351" mass="41127">KNSLMAAVKHKIRLIDTIDLTGDDPVIKKKCVEESITVVNLESENFKEEVQIQNTNSKKVQCEVCLKQDSKYTCPACKMKTCCLFCSKKHKNIKNCSGEREKVKYVARSDFNDMHLLNDLRFLEDVKRLVDNAQRDSKSKPNRRISKKLHLLQKAVKNRDCKLFRMAKGMQRWKENKTFFNVKEDALHWTIKFVFEEIYETIIVRHSEKDTFKDILSPFIDKEKVLPENKLKFFEYTNCQSDQKILLFFKHELEQGQDNKRFTVVNIDSTVKESLKNMSILEYPEYKVVLSSNAGRIRNQLFTQDNMLNVKEESDESSSDSSSDKEISTKTLEDVLRDMNSNKLFLKSENN</sequence>
<evidence type="ECO:0000256" key="4">
    <source>
        <dbReference type="ARBA" id="ARBA00022833"/>
    </source>
</evidence>
<evidence type="ECO:0000256" key="7">
    <source>
        <dbReference type="PROSITE-ProRule" id="PRU00453"/>
    </source>
</evidence>
<feature type="region of interest" description="Disordered" evidence="8">
    <location>
        <begin position="311"/>
        <end position="334"/>
    </location>
</feature>
<dbReference type="GO" id="GO:0070761">
    <property type="term" value="C:pre-snoRNP complex"/>
    <property type="evidence" value="ECO:0007669"/>
    <property type="project" value="TreeGrafter"/>
</dbReference>
<evidence type="ECO:0000313" key="10">
    <source>
        <dbReference type="EMBL" id="CDG66992.1"/>
    </source>
</evidence>
<keyword evidence="4" id="KW-0862">Zinc</keyword>
<dbReference type="SUPFAM" id="SSF144232">
    <property type="entry name" value="HIT/MYND zinc finger-like"/>
    <property type="match status" value="1"/>
</dbReference>
<protein>
    <submittedName>
        <fullName evidence="10">Box C/D snoRNA protein 1</fullName>
    </submittedName>
</protein>
<dbReference type="GO" id="GO:0000492">
    <property type="term" value="P:box C/D snoRNP assembly"/>
    <property type="evidence" value="ECO:0007669"/>
    <property type="project" value="TreeGrafter"/>
</dbReference>
<dbReference type="GO" id="GO:0005634">
    <property type="term" value="C:nucleus"/>
    <property type="evidence" value="ECO:0007669"/>
    <property type="project" value="TreeGrafter"/>
</dbReference>
<dbReference type="OrthoDB" id="272357at2759"/>
<feature type="non-terminal residue" evidence="10">
    <location>
        <position position="1"/>
    </location>
</feature>
<name>T2M4X0_HYDVU</name>
<dbReference type="EMBL" id="HAAD01000760">
    <property type="protein sequence ID" value="CDG66992.1"/>
    <property type="molecule type" value="mRNA"/>
</dbReference>
<dbReference type="InterPro" id="IPR007529">
    <property type="entry name" value="Znf_HIT"/>
</dbReference>
<dbReference type="InterPro" id="IPR057721">
    <property type="entry name" value="BCD1_alpha/beta"/>
</dbReference>
<dbReference type="Pfam" id="PF25790">
    <property type="entry name" value="BCD1"/>
    <property type="match status" value="1"/>
</dbReference>
<evidence type="ECO:0000256" key="2">
    <source>
        <dbReference type="ARBA" id="ARBA00022723"/>
    </source>
</evidence>
<dbReference type="AlphaFoldDB" id="T2M4X0"/>
<evidence type="ECO:0000256" key="5">
    <source>
        <dbReference type="ARBA" id="ARBA00049598"/>
    </source>
</evidence>
<evidence type="ECO:0000256" key="8">
    <source>
        <dbReference type="SAM" id="MobiDB-lite"/>
    </source>
</evidence>
<dbReference type="Gene3D" id="3.30.60.190">
    <property type="match status" value="1"/>
</dbReference>
<reference evidence="10" key="1">
    <citation type="journal article" date="2013" name="Genome Biol. Evol.">
        <title>Punctuated emergences of genetic and phenotypic innovations in eumetazoan, bilaterian, euteleostome, and hominidae ancestors.</title>
        <authorList>
            <person name="Wenger Y."/>
            <person name="Galliot B."/>
        </authorList>
    </citation>
    <scope>NUCLEOTIDE SEQUENCE</scope>
    <source>
        <tissue evidence="10">Whole animals</tissue>
    </source>
</reference>
<accession>T2M4X0</accession>
<dbReference type="GO" id="GO:0000463">
    <property type="term" value="P:maturation of LSU-rRNA from tricistronic rRNA transcript (SSU-rRNA, 5.8S rRNA, LSU-rRNA)"/>
    <property type="evidence" value="ECO:0007669"/>
    <property type="project" value="TreeGrafter"/>
</dbReference>
<dbReference type="GO" id="GO:0048254">
    <property type="term" value="P:snoRNA localization"/>
    <property type="evidence" value="ECO:0007669"/>
    <property type="project" value="TreeGrafter"/>
</dbReference>
<evidence type="ECO:0000256" key="3">
    <source>
        <dbReference type="ARBA" id="ARBA00022771"/>
    </source>
</evidence>
<comment type="similarity">
    <text evidence="6">Belongs to the BCD1 family.</text>
</comment>
<feature type="compositionally biased region" description="Basic and acidic residues" evidence="8">
    <location>
        <begin position="322"/>
        <end position="334"/>
    </location>
</feature>
<dbReference type="CDD" id="cd23023">
    <property type="entry name" value="zf-HIT_BCD1"/>
    <property type="match status" value="1"/>
</dbReference>
<gene>
    <name evidence="10" type="primary">ZNHIT6</name>
</gene>
<organism evidence="10">
    <name type="scientific">Hydra vulgaris</name>
    <name type="common">Hydra</name>
    <name type="synonym">Hydra attenuata</name>
    <dbReference type="NCBI Taxonomy" id="6087"/>
    <lineage>
        <taxon>Eukaryota</taxon>
        <taxon>Metazoa</taxon>
        <taxon>Cnidaria</taxon>
        <taxon>Hydrozoa</taxon>
        <taxon>Hydroidolina</taxon>
        <taxon>Anthoathecata</taxon>
        <taxon>Aplanulata</taxon>
        <taxon>Hydridae</taxon>
        <taxon>Hydra</taxon>
    </lineage>
</organism>
<dbReference type="PANTHER" id="PTHR13483:SF3">
    <property type="entry name" value="BOX C_D SNORNA PROTEIN 1"/>
    <property type="match status" value="1"/>
</dbReference>
<comment type="function">
    <text evidence="5">Required for box C/D snoRNAs accumulation involved in snoRNA processing, snoRNA transport to the nucleolus and ribosome biogenesis.</text>
</comment>
<evidence type="ECO:0000256" key="6">
    <source>
        <dbReference type="ARBA" id="ARBA00049654"/>
    </source>
</evidence>
<feature type="domain" description="HIT-type" evidence="9">
    <location>
        <begin position="62"/>
        <end position="96"/>
    </location>
</feature>
<keyword evidence="2" id="KW-0479">Metal-binding</keyword>
<dbReference type="InterPro" id="IPR051639">
    <property type="entry name" value="BCD1"/>
</dbReference>
<dbReference type="Pfam" id="PF04438">
    <property type="entry name" value="zf-HIT"/>
    <property type="match status" value="1"/>
</dbReference>